<reference evidence="2" key="2">
    <citation type="journal article" date="2015" name="Data Brief">
        <title>Shoot transcriptome of the giant reed, Arundo donax.</title>
        <authorList>
            <person name="Barrero R.A."/>
            <person name="Guerrero F.D."/>
            <person name="Moolhuijzen P."/>
            <person name="Goolsby J.A."/>
            <person name="Tidwell J."/>
            <person name="Bellgard S.E."/>
            <person name="Bellgard M.I."/>
        </authorList>
    </citation>
    <scope>NUCLEOTIDE SEQUENCE</scope>
    <source>
        <tissue evidence="2">Shoot tissue taken approximately 20 cm above the soil surface</tissue>
    </source>
</reference>
<feature type="compositionally biased region" description="Polar residues" evidence="1">
    <location>
        <begin position="1"/>
        <end position="12"/>
    </location>
</feature>
<organism evidence="2">
    <name type="scientific">Arundo donax</name>
    <name type="common">Giant reed</name>
    <name type="synonym">Donax arundinaceus</name>
    <dbReference type="NCBI Taxonomy" id="35708"/>
    <lineage>
        <taxon>Eukaryota</taxon>
        <taxon>Viridiplantae</taxon>
        <taxon>Streptophyta</taxon>
        <taxon>Embryophyta</taxon>
        <taxon>Tracheophyta</taxon>
        <taxon>Spermatophyta</taxon>
        <taxon>Magnoliopsida</taxon>
        <taxon>Liliopsida</taxon>
        <taxon>Poales</taxon>
        <taxon>Poaceae</taxon>
        <taxon>PACMAD clade</taxon>
        <taxon>Arundinoideae</taxon>
        <taxon>Arundineae</taxon>
        <taxon>Arundo</taxon>
    </lineage>
</organism>
<name>A0A0A8ZV91_ARUDO</name>
<reference evidence="2" key="1">
    <citation type="submission" date="2014-09" db="EMBL/GenBank/DDBJ databases">
        <authorList>
            <person name="Magalhaes I.L.F."/>
            <person name="Oliveira U."/>
            <person name="Santos F.R."/>
            <person name="Vidigal T.H.D.A."/>
            <person name="Brescovit A.D."/>
            <person name="Santos A.J."/>
        </authorList>
    </citation>
    <scope>NUCLEOTIDE SEQUENCE</scope>
    <source>
        <tissue evidence="2">Shoot tissue taken approximately 20 cm above the soil surface</tissue>
    </source>
</reference>
<feature type="compositionally biased region" description="Polar residues" evidence="1">
    <location>
        <begin position="20"/>
        <end position="32"/>
    </location>
</feature>
<protein>
    <submittedName>
        <fullName evidence="2">Uncharacterized protein</fullName>
    </submittedName>
</protein>
<sequence>MFTNLLTYQNNRNSEKNITKRSPNSLSTNCIS</sequence>
<dbReference type="EMBL" id="GBRH01255164">
    <property type="protein sequence ID" value="JAD42731.1"/>
    <property type="molecule type" value="Transcribed_RNA"/>
</dbReference>
<evidence type="ECO:0000256" key="1">
    <source>
        <dbReference type="SAM" id="MobiDB-lite"/>
    </source>
</evidence>
<dbReference type="AlphaFoldDB" id="A0A0A8ZV91"/>
<feature type="region of interest" description="Disordered" evidence="1">
    <location>
        <begin position="1"/>
        <end position="32"/>
    </location>
</feature>
<evidence type="ECO:0000313" key="2">
    <source>
        <dbReference type="EMBL" id="JAD42731.1"/>
    </source>
</evidence>
<proteinExistence type="predicted"/>
<accession>A0A0A8ZV91</accession>